<feature type="domain" description="Stealth protein CR3 conserved region 3" evidence="1">
    <location>
        <begin position="79"/>
        <end position="125"/>
    </location>
</feature>
<dbReference type="InParanoid" id="D3B042"/>
<dbReference type="AlphaFoldDB" id="D3B042"/>
<keyword evidence="2" id="KW-0808">Transferase</keyword>
<organism evidence="2 3">
    <name type="scientific">Heterostelium pallidum (strain ATCC 26659 / Pp 5 / PN500)</name>
    <name type="common">Cellular slime mold</name>
    <name type="synonym">Polysphondylium pallidum</name>
    <dbReference type="NCBI Taxonomy" id="670386"/>
    <lineage>
        <taxon>Eukaryota</taxon>
        <taxon>Amoebozoa</taxon>
        <taxon>Evosea</taxon>
        <taxon>Eumycetozoa</taxon>
        <taxon>Dictyostelia</taxon>
        <taxon>Acytosteliales</taxon>
        <taxon>Acytosteliaceae</taxon>
        <taxon>Heterostelium</taxon>
    </lineage>
</organism>
<name>D3B042_HETP5</name>
<dbReference type="SUPFAM" id="SSF48371">
    <property type="entry name" value="ARM repeat"/>
    <property type="match status" value="1"/>
</dbReference>
<comment type="caution">
    <text evidence="2">The sequence shown here is derived from an EMBL/GenBank/DDBJ whole genome shotgun (WGS) entry which is preliminary data.</text>
</comment>
<keyword evidence="3" id="KW-1185">Reference proteome</keyword>
<dbReference type="InterPro" id="IPR053362">
    <property type="entry name" value="RPS_phosphotransferase_WefF"/>
</dbReference>
<dbReference type="InterPro" id="IPR031357">
    <property type="entry name" value="Stealth_CR3"/>
</dbReference>
<dbReference type="GeneID" id="31357185"/>
<evidence type="ECO:0000313" key="3">
    <source>
        <dbReference type="Proteomes" id="UP000001396"/>
    </source>
</evidence>
<evidence type="ECO:0000259" key="1">
    <source>
        <dbReference type="Pfam" id="PF17102"/>
    </source>
</evidence>
<dbReference type="InterPro" id="IPR016024">
    <property type="entry name" value="ARM-type_fold"/>
</dbReference>
<dbReference type="PANTHER" id="PTHR47452:SF1">
    <property type="match status" value="1"/>
</dbReference>
<gene>
    <name evidence="2" type="primary">gpt4</name>
    <name evidence="2" type="ORF">PPL_01656</name>
</gene>
<sequence length="350" mass="41615">MTFHIVYGENDYFIIFHQRCHIKLASAERLTGQALYFSNWKAPQEDPNKIKKNSWHLAIHNTNLLLDELWGNATRNYHSHTIVFYNKQLLKRIEKVFPKQFETTSSQPFRKGTDLNNPFMYHQFAKRYYNHFRPDRKDYYSVLTDDIEKTQKTMHKILSQRPHTVCLNDGMGTPPERNELINDLFSVLNSNYTDKQIVDDCFFVLNQIDSQIENETNTIWNDLSLTTKIDIHSKSLDLLVLNSNDLNTLLFEFIKDLYRNHKNEIGKYNIIDEQQNILKPIWKRFRKNKDLDFRLSCLKLIVLILKEETSKQRKEEFLPIAAYVQPVCQELLPTFEIYKLSIIKKILKSS</sequence>
<proteinExistence type="predicted"/>
<protein>
    <submittedName>
        <fullName evidence="2">Putative glycophosphotransferase</fullName>
    </submittedName>
</protein>
<accession>D3B042</accession>
<dbReference type="EMBL" id="ADBJ01000008">
    <property type="protein sequence ID" value="EFA84666.1"/>
    <property type="molecule type" value="Genomic_DNA"/>
</dbReference>
<dbReference type="RefSeq" id="XP_020436779.1">
    <property type="nucleotide sequence ID" value="XM_020572662.1"/>
</dbReference>
<dbReference type="Pfam" id="PF17102">
    <property type="entry name" value="Stealth_CR3"/>
    <property type="match status" value="1"/>
</dbReference>
<dbReference type="GO" id="GO:0016740">
    <property type="term" value="F:transferase activity"/>
    <property type="evidence" value="ECO:0007669"/>
    <property type="project" value="UniProtKB-KW"/>
</dbReference>
<dbReference type="PANTHER" id="PTHR47452">
    <property type="entry name" value="PUTATIVE-RELATED"/>
    <property type="match status" value="1"/>
</dbReference>
<dbReference type="STRING" id="670386.D3B042"/>
<dbReference type="Proteomes" id="UP000001396">
    <property type="component" value="Unassembled WGS sequence"/>
</dbReference>
<evidence type="ECO:0000313" key="2">
    <source>
        <dbReference type="EMBL" id="EFA84666.1"/>
    </source>
</evidence>
<reference evidence="2 3" key="1">
    <citation type="journal article" date="2011" name="Genome Res.">
        <title>Phylogeny-wide analysis of social amoeba genomes highlights ancient origins for complex intercellular communication.</title>
        <authorList>
            <person name="Heidel A.J."/>
            <person name="Lawal H.M."/>
            <person name="Felder M."/>
            <person name="Schilde C."/>
            <person name="Helps N.R."/>
            <person name="Tunggal B."/>
            <person name="Rivero F."/>
            <person name="John U."/>
            <person name="Schleicher M."/>
            <person name="Eichinger L."/>
            <person name="Platzer M."/>
            <person name="Noegel A.A."/>
            <person name="Schaap P."/>
            <person name="Gloeckner G."/>
        </authorList>
    </citation>
    <scope>NUCLEOTIDE SEQUENCE [LARGE SCALE GENOMIC DNA]</scope>
    <source>
        <strain evidence="3">ATCC 26659 / Pp 5 / PN500</strain>
    </source>
</reference>